<reference evidence="5 6" key="1">
    <citation type="submission" date="2016-12" db="EMBL/GenBank/DDBJ databases">
        <title>The draft genome sequence of Actinophytocola xinjiangensis.</title>
        <authorList>
            <person name="Wang W."/>
            <person name="Yuan L."/>
        </authorList>
    </citation>
    <scope>NUCLEOTIDE SEQUENCE [LARGE SCALE GENOMIC DNA]</scope>
    <source>
        <strain evidence="5 6">CGMCC 4.4663</strain>
    </source>
</reference>
<evidence type="ECO:0000256" key="3">
    <source>
        <dbReference type="ARBA" id="ARBA00023098"/>
    </source>
</evidence>
<dbReference type="InterPro" id="IPR029058">
    <property type="entry name" value="AB_hydrolase_fold"/>
</dbReference>
<dbReference type="GO" id="GO:0016042">
    <property type="term" value="P:lipid catabolic process"/>
    <property type="evidence" value="ECO:0007669"/>
    <property type="project" value="UniProtKB-KW"/>
</dbReference>
<dbReference type="EMBL" id="MSIF01000033">
    <property type="protein sequence ID" value="OLF05102.1"/>
    <property type="molecule type" value="Genomic_DNA"/>
</dbReference>
<dbReference type="OrthoDB" id="569821at2"/>
<dbReference type="PANTHER" id="PTHR10272">
    <property type="entry name" value="PLATELET-ACTIVATING FACTOR ACETYLHYDROLASE"/>
    <property type="match status" value="1"/>
</dbReference>
<keyword evidence="3" id="KW-0443">Lipid metabolism</keyword>
<name>A0A7Z1AV01_9PSEU</name>
<feature type="chain" id="PRO_5031253901" evidence="4">
    <location>
        <begin position="26"/>
        <end position="373"/>
    </location>
</feature>
<organism evidence="5 6">
    <name type="scientific">Actinophytocola xinjiangensis</name>
    <dbReference type="NCBI Taxonomy" id="485602"/>
    <lineage>
        <taxon>Bacteria</taxon>
        <taxon>Bacillati</taxon>
        <taxon>Actinomycetota</taxon>
        <taxon>Actinomycetes</taxon>
        <taxon>Pseudonocardiales</taxon>
        <taxon>Pseudonocardiaceae</taxon>
    </lineage>
</organism>
<feature type="signal peptide" evidence="4">
    <location>
        <begin position="1"/>
        <end position="25"/>
    </location>
</feature>
<dbReference type="AlphaFoldDB" id="A0A7Z1AV01"/>
<evidence type="ECO:0000313" key="5">
    <source>
        <dbReference type="EMBL" id="OLF05102.1"/>
    </source>
</evidence>
<accession>A0A7Z1AV01</accession>
<sequence>MRVLAVATAVAAALTVAPATSSAQAPTPYLPDPTGTHPVGVTSLYLKDTARADTWVPTVPYRELMVSLFYPSTGTDGPTRQYMTPTESAAYLAEQDISDLPLEVLSTVETNAVVDARPAGRARSRPLVLLSPGYTNSRATLSTLAEDLASHGYVVAVIDHTYENRAMTFPDGRVAGCVSCEIDHLPGFWATLAAGRAADSSFVLDALTARRTGPAALIDPRRVGMAGHSAGGAATIQAMLGDRRIRAGIDIDGSTHVPIPDTGLSRPFMFVGSLDEYTPGQPNPYDDWEQDWTRLTGWKRWLMVSGTVHASFTDLGVLAGQWGIDLGESIDPERALEITRTYVLAFFDRHLRCQHPPLIDRPSPAYPEVSFLG</sequence>
<protein>
    <submittedName>
        <fullName evidence="5">Alpha/beta hydrolase</fullName>
    </submittedName>
</protein>
<dbReference type="RefSeq" id="WP_075137859.1">
    <property type="nucleotide sequence ID" value="NZ_MSIF01000033.1"/>
</dbReference>
<comment type="caution">
    <text evidence="5">The sequence shown here is derived from an EMBL/GenBank/DDBJ whole genome shotgun (WGS) entry which is preliminary data.</text>
</comment>
<dbReference type="GO" id="GO:0003847">
    <property type="term" value="F:1-alkyl-2-acetylglycerophosphocholine esterase activity"/>
    <property type="evidence" value="ECO:0007669"/>
    <property type="project" value="TreeGrafter"/>
</dbReference>
<dbReference type="PANTHER" id="PTHR10272:SF0">
    <property type="entry name" value="PLATELET-ACTIVATING FACTOR ACETYLHYDROLASE"/>
    <property type="match status" value="1"/>
</dbReference>
<keyword evidence="1 5" id="KW-0378">Hydrolase</keyword>
<evidence type="ECO:0000256" key="2">
    <source>
        <dbReference type="ARBA" id="ARBA00022963"/>
    </source>
</evidence>
<keyword evidence="4" id="KW-0732">Signal</keyword>
<proteinExistence type="predicted"/>
<evidence type="ECO:0000256" key="4">
    <source>
        <dbReference type="SAM" id="SignalP"/>
    </source>
</evidence>
<gene>
    <name evidence="5" type="ORF">BLA60_37620</name>
</gene>
<dbReference type="SUPFAM" id="SSF53474">
    <property type="entry name" value="alpha/beta-Hydrolases"/>
    <property type="match status" value="1"/>
</dbReference>
<dbReference type="Proteomes" id="UP000185696">
    <property type="component" value="Unassembled WGS sequence"/>
</dbReference>
<dbReference type="Pfam" id="PF03403">
    <property type="entry name" value="PAF-AH_p_II"/>
    <property type="match status" value="2"/>
</dbReference>
<evidence type="ECO:0000313" key="6">
    <source>
        <dbReference type="Proteomes" id="UP000185696"/>
    </source>
</evidence>
<evidence type="ECO:0000256" key="1">
    <source>
        <dbReference type="ARBA" id="ARBA00022801"/>
    </source>
</evidence>
<keyword evidence="6" id="KW-1185">Reference proteome</keyword>
<dbReference type="Gene3D" id="3.40.50.1820">
    <property type="entry name" value="alpha/beta hydrolase"/>
    <property type="match status" value="1"/>
</dbReference>
<keyword evidence="2" id="KW-0442">Lipid degradation</keyword>